<dbReference type="PIRSF" id="PIRSF000478">
    <property type="entry name" value="TP_PyNP"/>
    <property type="match status" value="1"/>
</dbReference>
<dbReference type="PANTHER" id="PTHR10515:SF0">
    <property type="entry name" value="THYMIDINE PHOSPHORYLASE"/>
    <property type="match status" value="1"/>
</dbReference>
<dbReference type="NCBIfam" id="NF004490">
    <property type="entry name" value="PRK05820.1"/>
    <property type="match status" value="1"/>
</dbReference>
<dbReference type="PANTHER" id="PTHR10515">
    <property type="entry name" value="THYMIDINE PHOSPHORYLASE"/>
    <property type="match status" value="1"/>
</dbReference>
<dbReference type="OrthoDB" id="9763887at2"/>
<dbReference type="Gene3D" id="3.90.1170.30">
    <property type="entry name" value="Pyrimidine nucleoside phosphorylase-like, C-terminal domain"/>
    <property type="match status" value="1"/>
</dbReference>
<dbReference type="InterPro" id="IPR018090">
    <property type="entry name" value="Pyrmidine_PPas_bac/euk"/>
</dbReference>
<dbReference type="Proteomes" id="UP000028826">
    <property type="component" value="Unassembled WGS sequence"/>
</dbReference>
<dbReference type="GO" id="GO:0009032">
    <property type="term" value="F:thymidine phosphorylase activity"/>
    <property type="evidence" value="ECO:0007669"/>
    <property type="project" value="UniProtKB-EC"/>
</dbReference>
<evidence type="ECO:0000256" key="1">
    <source>
        <dbReference type="ARBA" id="ARBA00006915"/>
    </source>
</evidence>
<dbReference type="GO" id="GO:0006213">
    <property type="term" value="P:pyrimidine nucleoside metabolic process"/>
    <property type="evidence" value="ECO:0007669"/>
    <property type="project" value="InterPro"/>
</dbReference>
<dbReference type="GO" id="GO:0004645">
    <property type="term" value="F:1,4-alpha-oligoglucan phosphorylase activity"/>
    <property type="evidence" value="ECO:0007669"/>
    <property type="project" value="InterPro"/>
</dbReference>
<organism evidence="8 9">
    <name type="scientific">Haematobacter massiliensis</name>
    <dbReference type="NCBI Taxonomy" id="195105"/>
    <lineage>
        <taxon>Bacteria</taxon>
        <taxon>Pseudomonadati</taxon>
        <taxon>Pseudomonadota</taxon>
        <taxon>Alphaproteobacteria</taxon>
        <taxon>Rhodobacterales</taxon>
        <taxon>Paracoccaceae</taxon>
        <taxon>Haematobacter</taxon>
    </lineage>
</organism>
<dbReference type="AlphaFoldDB" id="A0A086YAM0"/>
<comment type="subunit">
    <text evidence="2">Homodimer.</text>
</comment>
<dbReference type="NCBIfam" id="TIGR02644">
    <property type="entry name" value="Y_phosphoryl"/>
    <property type="match status" value="1"/>
</dbReference>
<dbReference type="GO" id="GO:0005829">
    <property type="term" value="C:cytosol"/>
    <property type="evidence" value="ECO:0007669"/>
    <property type="project" value="TreeGrafter"/>
</dbReference>
<evidence type="ECO:0000313" key="8">
    <source>
        <dbReference type="EMBL" id="KFI31320.1"/>
    </source>
</evidence>
<dbReference type="SMART" id="SM00941">
    <property type="entry name" value="PYNP_C"/>
    <property type="match status" value="1"/>
</dbReference>
<dbReference type="InterPro" id="IPR036566">
    <property type="entry name" value="PYNP-like_C_sf"/>
</dbReference>
<dbReference type="Pfam" id="PF02885">
    <property type="entry name" value="Glycos_trans_3N"/>
    <property type="match status" value="1"/>
</dbReference>
<sequence length="435" mass="44057">MPAPLSPAAVIAAIRDGQAVPQGALATFAAGLATDEVGDAQAGAFAMAVLLRGLGPAGRVGLTEGMRDSGRSLRWDLPGPVIDKHSTGGIGDCVSLVLAPLLAAAGAFVPMISGRGLGHSGGTLDKLEAIPGWRAELDPTAFARIVREEGAAIVAASPDIAPADRRLYSIRDVTGTVESIDLITASILSKKLAAGIGGLVLDVKAGSGAFMKTYAEAEILARALVETAVWAGCPTIALITGMEEPLAPALGNALEVAEAMAVLEGAAGPLRDVTLALGAEALVLAGLAAPAEAEDRLTRLLSSGAALERFGRMVAAQGGPRNFTTRWREMLPVAPVVAPVFPLASGIMSGVKGAELGRIVVELGGGRRYLGDRIDPAVGLSAVARIGTRVGPEMPIALLHAADEAAWQRAAEALRAAVVLGGDAAPPARILGRIA</sequence>
<comment type="catalytic activity">
    <reaction evidence="6">
        <text>thymidine + phosphate = 2-deoxy-alpha-D-ribose 1-phosphate + thymine</text>
        <dbReference type="Rhea" id="RHEA:16037"/>
        <dbReference type="ChEBI" id="CHEBI:17748"/>
        <dbReference type="ChEBI" id="CHEBI:17821"/>
        <dbReference type="ChEBI" id="CHEBI:43474"/>
        <dbReference type="ChEBI" id="CHEBI:57259"/>
        <dbReference type="EC" id="2.4.2.4"/>
    </reaction>
</comment>
<dbReference type="Gene3D" id="1.20.970.10">
    <property type="entry name" value="Transferase, Pyrimidine Nucleoside Phosphorylase, Chain C"/>
    <property type="match status" value="1"/>
</dbReference>
<gene>
    <name evidence="8" type="ORF">CN97_09860</name>
</gene>
<dbReference type="InterPro" id="IPR013102">
    <property type="entry name" value="PYNP_C"/>
</dbReference>
<dbReference type="InterPro" id="IPR000312">
    <property type="entry name" value="Glycosyl_Trfase_fam3"/>
</dbReference>
<dbReference type="FunFam" id="3.40.1030.10:FF:000003">
    <property type="entry name" value="Pyrimidine-nucleoside phosphorylase"/>
    <property type="match status" value="1"/>
</dbReference>
<proteinExistence type="inferred from homology"/>
<keyword evidence="5" id="KW-0808">Transferase</keyword>
<keyword evidence="9" id="KW-1185">Reference proteome</keyword>
<dbReference type="eggNOG" id="COG0213">
    <property type="taxonomic scope" value="Bacteria"/>
</dbReference>
<dbReference type="RefSeq" id="WP_035707726.1">
    <property type="nucleotide sequence ID" value="NZ_CAMIFG010000003.1"/>
</dbReference>
<evidence type="ECO:0000256" key="3">
    <source>
        <dbReference type="ARBA" id="ARBA00011892"/>
    </source>
</evidence>
<dbReference type="Pfam" id="PF07831">
    <property type="entry name" value="PYNP_C"/>
    <property type="match status" value="1"/>
</dbReference>
<dbReference type="EC" id="2.4.2.4" evidence="3"/>
<reference evidence="8 9" key="1">
    <citation type="submission" date="2014-03" db="EMBL/GenBank/DDBJ databases">
        <title>Genome of Haematobacter massiliensis CCUG 47968.</title>
        <authorList>
            <person name="Wang D."/>
            <person name="Wang G."/>
        </authorList>
    </citation>
    <scope>NUCLEOTIDE SEQUENCE [LARGE SCALE GENOMIC DNA]</scope>
    <source>
        <strain evidence="8 9">CCUG 47968</strain>
    </source>
</reference>
<dbReference type="EMBL" id="JGYG01000002">
    <property type="protein sequence ID" value="KFI31320.1"/>
    <property type="molecule type" value="Genomic_DNA"/>
</dbReference>
<dbReference type="SUPFAM" id="SSF54680">
    <property type="entry name" value="Pyrimidine nucleoside phosphorylase C-terminal domain"/>
    <property type="match status" value="1"/>
</dbReference>
<dbReference type="SUPFAM" id="SSF47648">
    <property type="entry name" value="Nucleoside phosphorylase/phosphoribosyltransferase N-terminal domain"/>
    <property type="match status" value="1"/>
</dbReference>
<dbReference type="STRING" id="195105.CN97_09860"/>
<dbReference type="InterPro" id="IPR035902">
    <property type="entry name" value="Nuc_phospho_transferase"/>
</dbReference>
<evidence type="ECO:0000256" key="5">
    <source>
        <dbReference type="ARBA" id="ARBA00022679"/>
    </source>
</evidence>
<comment type="caution">
    <text evidence="8">The sequence shown here is derived from an EMBL/GenBank/DDBJ whole genome shotgun (WGS) entry which is preliminary data.</text>
</comment>
<accession>A0A086YAM0</accession>
<name>A0A086YAM0_9RHOB</name>
<dbReference type="Pfam" id="PF00591">
    <property type="entry name" value="Glycos_transf_3"/>
    <property type="match status" value="1"/>
</dbReference>
<evidence type="ECO:0000256" key="6">
    <source>
        <dbReference type="ARBA" id="ARBA00048550"/>
    </source>
</evidence>
<dbReference type="InterPro" id="IPR017459">
    <property type="entry name" value="Glycosyl_Trfase_fam3_N_dom"/>
</dbReference>
<dbReference type="GO" id="GO:0006206">
    <property type="term" value="P:pyrimidine nucleobase metabolic process"/>
    <property type="evidence" value="ECO:0007669"/>
    <property type="project" value="InterPro"/>
</dbReference>
<keyword evidence="4" id="KW-0328">Glycosyltransferase</keyword>
<comment type="similarity">
    <text evidence="1">Belongs to the thymidine/pyrimidine-nucleoside phosphorylase family.</text>
</comment>
<dbReference type="Gene3D" id="3.40.1030.10">
    <property type="entry name" value="Nucleoside phosphorylase/phosphoribosyltransferase catalytic domain"/>
    <property type="match status" value="1"/>
</dbReference>
<evidence type="ECO:0000259" key="7">
    <source>
        <dbReference type="SMART" id="SM00941"/>
    </source>
</evidence>
<dbReference type="InterPro" id="IPR036320">
    <property type="entry name" value="Glycosyl_Trfase_fam3_N_dom_sf"/>
</dbReference>
<dbReference type="InterPro" id="IPR000053">
    <property type="entry name" value="Thymidine/pyrmidine_PPase"/>
</dbReference>
<feature type="domain" description="Pyrimidine nucleoside phosphorylase C-terminal" evidence="7">
    <location>
        <begin position="347"/>
        <end position="421"/>
    </location>
</feature>
<evidence type="ECO:0000256" key="2">
    <source>
        <dbReference type="ARBA" id="ARBA00011738"/>
    </source>
</evidence>
<evidence type="ECO:0000313" key="9">
    <source>
        <dbReference type="Proteomes" id="UP000028826"/>
    </source>
</evidence>
<protein>
    <recommendedName>
        <fullName evidence="3">thymidine phosphorylase</fullName>
        <ecNumber evidence="3">2.4.2.4</ecNumber>
    </recommendedName>
</protein>
<dbReference type="SUPFAM" id="SSF52418">
    <property type="entry name" value="Nucleoside phosphorylase/phosphoribosyltransferase catalytic domain"/>
    <property type="match status" value="1"/>
</dbReference>
<evidence type="ECO:0000256" key="4">
    <source>
        <dbReference type="ARBA" id="ARBA00022676"/>
    </source>
</evidence>